<dbReference type="InterPro" id="IPR036640">
    <property type="entry name" value="ABC1_TM_sf"/>
</dbReference>
<feature type="transmembrane region" description="Helical" evidence="10">
    <location>
        <begin position="947"/>
        <end position="965"/>
    </location>
</feature>
<dbReference type="PANTHER" id="PTHR24223">
    <property type="entry name" value="ATP-BINDING CASSETTE SUB-FAMILY C"/>
    <property type="match status" value="1"/>
</dbReference>
<feature type="transmembrane region" description="Helical" evidence="10">
    <location>
        <begin position="232"/>
        <end position="253"/>
    </location>
</feature>
<evidence type="ECO:0000256" key="6">
    <source>
        <dbReference type="ARBA" id="ARBA00022840"/>
    </source>
</evidence>
<reference evidence="13" key="1">
    <citation type="submission" date="2021-10" db="EMBL/GenBank/DDBJ databases">
        <title>Tropical sea cucumber genome reveals ecological adaptation and Cuvierian tubules defense mechanism.</title>
        <authorList>
            <person name="Chen T."/>
        </authorList>
    </citation>
    <scope>NUCLEOTIDE SEQUENCE</scope>
    <source>
        <strain evidence="13">Nanhai2018</strain>
        <tissue evidence="13">Muscle</tissue>
    </source>
</reference>
<evidence type="ECO:0000313" key="14">
    <source>
        <dbReference type="Proteomes" id="UP001152320"/>
    </source>
</evidence>
<dbReference type="OrthoDB" id="6500128at2759"/>
<feature type="compositionally biased region" description="Basic and acidic residues" evidence="9">
    <location>
        <begin position="1390"/>
        <end position="1401"/>
    </location>
</feature>
<feature type="domain" description="ABC transmembrane type-1" evidence="12">
    <location>
        <begin position="705"/>
        <end position="1000"/>
    </location>
</feature>
<evidence type="ECO:0000313" key="13">
    <source>
        <dbReference type="EMBL" id="KAJ8038572.1"/>
    </source>
</evidence>
<evidence type="ECO:0000259" key="11">
    <source>
        <dbReference type="PROSITE" id="PS50893"/>
    </source>
</evidence>
<dbReference type="InterPro" id="IPR003439">
    <property type="entry name" value="ABC_transporter-like_ATP-bd"/>
</dbReference>
<feature type="transmembrane region" description="Helical" evidence="10">
    <location>
        <begin position="857"/>
        <end position="877"/>
    </location>
</feature>
<dbReference type="InterPro" id="IPR027417">
    <property type="entry name" value="P-loop_NTPase"/>
</dbReference>
<evidence type="ECO:0000256" key="2">
    <source>
        <dbReference type="ARBA" id="ARBA00009726"/>
    </source>
</evidence>
<dbReference type="FunFam" id="3.40.50.300:FF:003144">
    <property type="entry name" value="Putative multidrug resistance-associated protein lethal(2)03659-like Protein"/>
    <property type="match status" value="1"/>
</dbReference>
<comment type="similarity">
    <text evidence="2">Belongs to the ABC transporter superfamily. ABCC family. Conjugate transporter (TC 3.A.1.208) subfamily.</text>
</comment>
<feature type="domain" description="ABC transporter" evidence="11">
    <location>
        <begin position="1037"/>
        <end position="1270"/>
    </location>
</feature>
<dbReference type="InterPro" id="IPR003593">
    <property type="entry name" value="AAA+_ATPase"/>
</dbReference>
<comment type="subcellular location">
    <subcellularLocation>
        <location evidence="1">Membrane</location>
        <topology evidence="1">Multi-pass membrane protein</topology>
    </subcellularLocation>
</comment>
<dbReference type="GO" id="GO:0016020">
    <property type="term" value="C:membrane"/>
    <property type="evidence" value="ECO:0007669"/>
    <property type="project" value="UniProtKB-SubCell"/>
</dbReference>
<dbReference type="Gene3D" id="3.40.50.300">
    <property type="entry name" value="P-loop containing nucleotide triphosphate hydrolases"/>
    <property type="match status" value="2"/>
</dbReference>
<dbReference type="Proteomes" id="UP001152320">
    <property type="component" value="Chromosome 7"/>
</dbReference>
<evidence type="ECO:0000256" key="7">
    <source>
        <dbReference type="ARBA" id="ARBA00022989"/>
    </source>
</evidence>
<feature type="transmembrane region" description="Helical" evidence="10">
    <location>
        <begin position="701"/>
        <end position="721"/>
    </location>
</feature>
<feature type="region of interest" description="Disordered" evidence="9">
    <location>
        <begin position="648"/>
        <end position="670"/>
    </location>
</feature>
<dbReference type="CDD" id="cd03250">
    <property type="entry name" value="ABCC_MRP_domain1"/>
    <property type="match status" value="1"/>
</dbReference>
<feature type="compositionally biased region" description="Basic and acidic residues" evidence="9">
    <location>
        <begin position="1355"/>
        <end position="1365"/>
    </location>
</feature>
<dbReference type="InterPro" id="IPR011527">
    <property type="entry name" value="ABC1_TM_dom"/>
</dbReference>
<dbReference type="CDD" id="cd03244">
    <property type="entry name" value="ABCC_MRP_domain2"/>
    <property type="match status" value="1"/>
</dbReference>
<dbReference type="GO" id="GO:0005524">
    <property type="term" value="F:ATP binding"/>
    <property type="evidence" value="ECO:0007669"/>
    <property type="project" value="UniProtKB-KW"/>
</dbReference>
<dbReference type="EMBL" id="JAIZAY010000007">
    <property type="protein sequence ID" value="KAJ8038572.1"/>
    <property type="molecule type" value="Genomic_DNA"/>
</dbReference>
<evidence type="ECO:0000256" key="3">
    <source>
        <dbReference type="ARBA" id="ARBA00022448"/>
    </source>
</evidence>
<keyword evidence="5" id="KW-0547">Nucleotide-binding</keyword>
<dbReference type="PROSITE" id="PS50893">
    <property type="entry name" value="ABC_TRANSPORTER_2"/>
    <property type="match status" value="2"/>
</dbReference>
<feature type="compositionally biased region" description="Acidic residues" evidence="9">
    <location>
        <begin position="1402"/>
        <end position="1412"/>
    </location>
</feature>
<comment type="caution">
    <text evidence="13">The sequence shown here is derived from an EMBL/GenBank/DDBJ whole genome shotgun (WGS) entry which is preliminary data.</text>
</comment>
<keyword evidence="4 10" id="KW-0812">Transmembrane</keyword>
<feature type="compositionally biased region" description="Basic and acidic residues" evidence="9">
    <location>
        <begin position="660"/>
        <end position="669"/>
    </location>
</feature>
<gene>
    <name evidence="13" type="ORF">HOLleu_16032</name>
</gene>
<feature type="domain" description="ABC transporter" evidence="11">
    <location>
        <begin position="412"/>
        <end position="636"/>
    </location>
</feature>
<keyword evidence="14" id="KW-1185">Reference proteome</keyword>
<keyword evidence="7 10" id="KW-1133">Transmembrane helix</keyword>
<dbReference type="SUPFAM" id="SSF52540">
    <property type="entry name" value="P-loop containing nucleoside triphosphate hydrolases"/>
    <property type="match status" value="2"/>
</dbReference>
<dbReference type="FunFam" id="1.20.1560.10:FF:000026">
    <property type="entry name" value="Multidrug resistance-associated protein lethal(2)03659"/>
    <property type="match status" value="1"/>
</dbReference>
<dbReference type="Gene3D" id="1.20.1560.10">
    <property type="entry name" value="ABC transporter type 1, transmembrane domain"/>
    <property type="match status" value="2"/>
</dbReference>
<keyword evidence="8 10" id="KW-0472">Membrane</keyword>
<evidence type="ECO:0000256" key="8">
    <source>
        <dbReference type="ARBA" id="ARBA00023136"/>
    </source>
</evidence>
<dbReference type="PANTHER" id="PTHR24223:SF456">
    <property type="entry name" value="MULTIDRUG RESISTANCE-ASSOCIATED PROTEIN LETHAL(2)03659"/>
    <property type="match status" value="1"/>
</dbReference>
<feature type="transmembrane region" description="Helical" evidence="10">
    <location>
        <begin position="760"/>
        <end position="780"/>
    </location>
</feature>
<dbReference type="GO" id="GO:0016887">
    <property type="term" value="F:ATP hydrolysis activity"/>
    <property type="evidence" value="ECO:0007669"/>
    <property type="project" value="InterPro"/>
</dbReference>
<evidence type="ECO:0000256" key="10">
    <source>
        <dbReference type="SAM" id="Phobius"/>
    </source>
</evidence>
<keyword evidence="6" id="KW-0067">ATP-binding</keyword>
<feature type="domain" description="ABC transmembrane type-1" evidence="12">
    <location>
        <begin position="95"/>
        <end position="377"/>
    </location>
</feature>
<protein>
    <submittedName>
        <fullName evidence="13">Multidrug resistance-associated protein 4</fullName>
    </submittedName>
</protein>
<dbReference type="Pfam" id="PF00664">
    <property type="entry name" value="ABC_membrane"/>
    <property type="match status" value="2"/>
</dbReference>
<dbReference type="FunFam" id="3.40.50.300:FF:000163">
    <property type="entry name" value="Multidrug resistance-associated protein member 4"/>
    <property type="match status" value="1"/>
</dbReference>
<evidence type="ECO:0000256" key="5">
    <source>
        <dbReference type="ARBA" id="ARBA00022741"/>
    </source>
</evidence>
<feature type="transmembrane region" description="Helical" evidence="10">
    <location>
        <begin position="306"/>
        <end position="326"/>
    </location>
</feature>
<feature type="transmembrane region" description="Helical" evidence="10">
    <location>
        <begin position="82"/>
        <end position="102"/>
    </location>
</feature>
<dbReference type="PROSITE" id="PS50929">
    <property type="entry name" value="ABC_TM1F"/>
    <property type="match status" value="2"/>
</dbReference>
<dbReference type="InterPro" id="IPR050173">
    <property type="entry name" value="ABC_transporter_C-like"/>
</dbReference>
<evidence type="ECO:0000259" key="12">
    <source>
        <dbReference type="PROSITE" id="PS50929"/>
    </source>
</evidence>
<dbReference type="SMART" id="SM00382">
    <property type="entry name" value="AAA"/>
    <property type="match status" value="2"/>
</dbReference>
<name>A0A9Q1C557_HOLLE</name>
<dbReference type="SUPFAM" id="SSF90123">
    <property type="entry name" value="ABC transporter transmembrane region"/>
    <property type="match status" value="2"/>
</dbReference>
<proteinExistence type="inferred from homology"/>
<feature type="transmembrane region" description="Helical" evidence="10">
    <location>
        <begin position="207"/>
        <end position="226"/>
    </location>
</feature>
<dbReference type="GO" id="GO:0140359">
    <property type="term" value="F:ABC-type transporter activity"/>
    <property type="evidence" value="ECO:0007669"/>
    <property type="project" value="InterPro"/>
</dbReference>
<evidence type="ECO:0000256" key="4">
    <source>
        <dbReference type="ARBA" id="ARBA00022692"/>
    </source>
</evidence>
<dbReference type="InterPro" id="IPR017871">
    <property type="entry name" value="ABC_transporter-like_CS"/>
</dbReference>
<dbReference type="PROSITE" id="PS00211">
    <property type="entry name" value="ABC_TRANSPORTER_1"/>
    <property type="match status" value="2"/>
</dbReference>
<evidence type="ECO:0000256" key="1">
    <source>
        <dbReference type="ARBA" id="ARBA00004141"/>
    </source>
</evidence>
<evidence type="ECO:0000256" key="9">
    <source>
        <dbReference type="SAM" id="MobiDB-lite"/>
    </source>
</evidence>
<sequence length="1412" mass="158735">MDKRTGSKVKPNPLAKANILSKLFFSYISPLLRIANKKKDVTPDDLYDVMPQDSSRYQSEKLLSKWKEQVTKSKNKGKKPSLLKALFLAYGPWYLFLAIGAISEEVLRITQPILLGLLIDYFSLNTEVTKQQAYLYAGLVGLNTLLLALVHAPYYWQIQRLGMNIRVALGTSVYDKVLCLSNKSLQSATVGKVSNIMTSDVNRFDKVFIYLHYLWLGPMEAIIILILLYREISWACLPGYAIMLFLFPTQAWMGKLFSKLRRKTAQFTDKRVAVMTEIITAIRVIKMYAWENAFGKIIQQIRESEVAKIITASYAIGTNLLLSLFGNRLLDVGMIITYALTTEETISASTIFVVVSFCRTLSGSFMRFFPRAMQMASECLVAIDRVEKILLLEEKETGNADDSSDLPDGVHIQAKNVYCKWNEEDAETDTLRDVSFEVKKGQLTAVIGPVGCGKSSLLMSIIKELPIKSGSLKVQGSSSFASQQPWVFSGTVRDNILFGKPFNEDLFKRIIQVCALKRDLELLPDGEETLIGERGVTLSGGQKARINLARALYDEPDIILLDDPLSAVDSEVGRHIFDQCIMGYLANKPRILVTHQLQYLTTADQIIILKDGHIEGKGTLSELNEMGIDFAKLMEEGEEDDEDDIMSLKSAGSARRKKKDKEAEKEKTENVSQKLFKAEEKKRGDVGWSVYGKYFHSGTNWFGIFLMAFFLISTQVIYLLADYWLAVWADLEEARAVNKTDIPEDNLILGYLSPPTETSALIYGLLVAGLMILGLFRGFYCLRVMITASKNLHNKMFIAVVRSPVFFFDTNPTGRIQNRFTKDISIMDDQLPLDFFDVLQLCLQILGVILLNAIINYYTLILILPLLVFFVFLRRYAVNATRPVKRLDGTARSPVFSHTTASIFGLSTIRAYHKEEQFREKLHYYQDKHTEAWFAYLVVNRWFGLRLDILSFIFTAGVSFASVLASGGLDAGLVGVILNNTIALATIFQYTIRQTALVENEMTSVERVLEYTKLKPEAPVRNPLNRPPSGWPDKGRITFKDMSLQYSKEAPYILRDISCDIQPKEKVGIVGRTGAGKSSLITALFRFAEPKGDITIDEISCMGLGLHDLRKKLSIIPQDPVLFKGSLRRNLDPFHKYTDEEIWNALKDVQLNHALEERAEKLEMDVGSDGSNFSVGQRQLVCLARAILRKNKILILDEATANVDPRMDALIQDTIRTKFAECTVLTIAHRLNTIMDSDRVMVLDAGELKEFEHPHILLQDKESLFSKLVEQVGKQEASRLADIARESFIKDEVIPLEFDEEINEEGTVVKEEDGVNNEGTTSELADGMEVEGAISEVSENVNDEGALTAEVEDGAESKSDDRSEPVDDDKDEDNTSSGVESVHVKFASEQNEKDGMIKKDDDDSSEDEATQL</sequence>
<feature type="transmembrane region" description="Helical" evidence="10">
    <location>
        <begin position="346"/>
        <end position="366"/>
    </location>
</feature>
<feature type="transmembrane region" description="Helical" evidence="10">
    <location>
        <begin position="133"/>
        <end position="156"/>
    </location>
</feature>
<accession>A0A9Q1C557</accession>
<keyword evidence="3" id="KW-0813">Transport</keyword>
<feature type="region of interest" description="Disordered" evidence="9">
    <location>
        <begin position="1305"/>
        <end position="1412"/>
    </location>
</feature>
<feature type="transmembrane region" description="Helical" evidence="10">
    <location>
        <begin position="971"/>
        <end position="992"/>
    </location>
</feature>
<dbReference type="Pfam" id="PF00005">
    <property type="entry name" value="ABC_tran"/>
    <property type="match status" value="2"/>
</dbReference>
<organism evidence="13 14">
    <name type="scientific">Holothuria leucospilota</name>
    <name type="common">Black long sea cucumber</name>
    <name type="synonym">Mertensiothuria leucospilota</name>
    <dbReference type="NCBI Taxonomy" id="206669"/>
    <lineage>
        <taxon>Eukaryota</taxon>
        <taxon>Metazoa</taxon>
        <taxon>Echinodermata</taxon>
        <taxon>Eleutherozoa</taxon>
        <taxon>Echinozoa</taxon>
        <taxon>Holothuroidea</taxon>
        <taxon>Aspidochirotacea</taxon>
        <taxon>Aspidochirotida</taxon>
        <taxon>Holothuriidae</taxon>
        <taxon>Holothuria</taxon>
    </lineage>
</organism>
<dbReference type="FunFam" id="1.20.1560.10:FF:000014">
    <property type="entry name" value="Multidrug resistance-associated protein member 4"/>
    <property type="match status" value="1"/>
</dbReference>